<feature type="transmembrane region" description="Helical" evidence="2">
    <location>
        <begin position="1136"/>
        <end position="1157"/>
    </location>
</feature>
<keyword evidence="5" id="KW-1185">Reference proteome</keyword>
<organism evidence="4 5">
    <name type="scientific">Eptatretus burgeri</name>
    <name type="common">Inshore hagfish</name>
    <dbReference type="NCBI Taxonomy" id="7764"/>
    <lineage>
        <taxon>Eukaryota</taxon>
        <taxon>Metazoa</taxon>
        <taxon>Chordata</taxon>
        <taxon>Craniata</taxon>
        <taxon>Vertebrata</taxon>
        <taxon>Cyclostomata</taxon>
        <taxon>Myxini</taxon>
        <taxon>Myxiniformes</taxon>
        <taxon>Myxinidae</taxon>
        <taxon>Eptatretinae</taxon>
        <taxon>Eptatretus</taxon>
    </lineage>
</organism>
<dbReference type="Gene3D" id="3.40.50.410">
    <property type="entry name" value="von Willebrand factor, type A domain"/>
    <property type="match status" value="1"/>
</dbReference>
<dbReference type="GO" id="GO:0005891">
    <property type="term" value="C:voltage-gated calcium channel complex"/>
    <property type="evidence" value="ECO:0007669"/>
    <property type="project" value="TreeGrafter"/>
</dbReference>
<dbReference type="GO" id="GO:0060536">
    <property type="term" value="P:cartilage morphogenesis"/>
    <property type="evidence" value="ECO:0007669"/>
    <property type="project" value="Ensembl"/>
</dbReference>
<protein>
    <submittedName>
        <fullName evidence="4">Cache domain containing 1</fullName>
    </submittedName>
</protein>
<reference evidence="4" key="2">
    <citation type="submission" date="2025-09" db="UniProtKB">
        <authorList>
            <consortium name="Ensembl"/>
        </authorList>
    </citation>
    <scope>IDENTIFICATION</scope>
</reference>
<feature type="signal peptide" evidence="3">
    <location>
        <begin position="1"/>
        <end position="24"/>
    </location>
</feature>
<proteinExistence type="predicted"/>
<dbReference type="OMA" id="RMQGDES"/>
<keyword evidence="2" id="KW-1133">Transmembrane helix</keyword>
<dbReference type="PANTHER" id="PTHR10166">
    <property type="entry name" value="VOLTAGE-DEPENDENT CALCIUM CHANNEL SUBUNIT ALPHA-2/DELTA-RELATED"/>
    <property type="match status" value="1"/>
</dbReference>
<sequence length="1357" mass="146919">MSNTSAACFLLLGFFTTFILLVAAESQEARSLASLLSADSRQAGSLLPAASTLAGRLRSIADHDLGVLNMQEMYNSFKYEEKITDVEADVQKLSRQIESKFSRYLAALSRNKQAVEAAYTAHLSSPLTIAHACCSLPTTMLSYDASFGANISRSFSCDRASVATTGAAFSPGRELDTVLGKNLETLPGLRWQFYSSEEGIFTVFPAVHLKCQRPFEHRSRWVYAGTARPRPKLVVLVLDVGRDTAESQLRVGRGAAEAVLSTLGHRDYVGVLLAADEARPCPVDSCYYRLLAPATAASRAALSSYLGTARTSTIPTSHSAAFRTAFKLIAATHAELAPRHASHHSKGFGGAVVVYISPGVASKEERRQTMAVIAAENMALNQSVMILTFALLNEATMGIRELAFLRDLAEQNSARLFHHSASPIAVPGRLAALVPHQSDSRFPSPVWGGSWPSRTASLAPKGTMMVLNSLSNLETTVGRFYTNFPNEMEDLTIISPPRKDDISGGLALTLSRPCFFGNVLLGVVGVVVALADALEPISYFPAASNSYAFLIDTKGFVIFHPSFPRLSQLEQPLPHTHIDHFESIPGFGLVRFDMLSLPIGSRELSVAKEAALSWHHTRIQRPNLAYTIRYAWKLLADVEMVACVAVVEPDIPIRHLTSRSSVGSAKLLYHRLDLLVQSRLCRHFQQLSTLDSSTVMLSAGGFSEPNQHLRTAETKRVAENYAAYLSDGTRLFANPGLRPGVRADVVATGLVTRSWPSLAVEGTLQSYVVRRYVATPGGVLRIFPGTLVAAGQDPQRQQWYQQAVANPGKITLSGPFLDAGGAGYIITLSHTIHAPSSEVTPPGQVIAVMAMDLTLRFFYRLLSIAVPACRAQGPGNKIRCFIMEDRGYLVAHPTLVDPHGDGPVEQQHLTHKEPLVANDILSHPGFVKKQLCNRLGDRTIQRSYRFNTSLPGELSNLLHGSHCSRYLLAHLPGSNAFVAVVNESCEALAFCACSMVDRLCLNCHRMEQSECECPCECSLDIDDCSGNVTSHEDSNPSCDAPFEPLTLASVDSNLLANLPACFNPRCSPRQVESDCFGVLGCEWCVLESDGTSLLAHPYCAPLHECFGGVVGAALPYAQSRGRLRAQATLPSRLVPVGPVAGGVMGAVVVAALAVYACRHHRQRQQLHHMAPLATQELSVRMSHIENDRDEATTENRRIIGHTRFIAAVMERRAQSTERRRRYWARSGTDSDHGYSTMSPQEDSETTCCASDPPALLRIGVTRHPTSILPGPPSYDDLFGGSVIGAGGRTMGMIPGFGPEEEDLCSDALPQTAALLNAGPVGRITGCSGVTRSPLCLPQTALRQGHSLQAAVTVHAEC</sequence>
<dbReference type="GeneTree" id="ENSGT00940000157568"/>
<dbReference type="Gene3D" id="3.30.450.20">
    <property type="entry name" value="PAS domain"/>
    <property type="match status" value="2"/>
</dbReference>
<evidence type="ECO:0000313" key="4">
    <source>
        <dbReference type="Ensembl" id="ENSEBUP00000013142.1"/>
    </source>
</evidence>
<name>A0A8C4QBV0_EPTBU</name>
<keyword evidence="2" id="KW-0472">Membrane</keyword>
<keyword evidence="3" id="KW-0732">Signal</keyword>
<dbReference type="InterPro" id="IPR051173">
    <property type="entry name" value="Ca_channel_alpha-2/delta"/>
</dbReference>
<accession>A0A8C4QBV0</accession>
<feature type="chain" id="PRO_5034366898" evidence="3">
    <location>
        <begin position="25"/>
        <end position="1357"/>
    </location>
</feature>
<evidence type="ECO:0000256" key="2">
    <source>
        <dbReference type="SAM" id="Phobius"/>
    </source>
</evidence>
<dbReference type="Ensembl" id="ENSEBUT00000013718.1">
    <property type="protein sequence ID" value="ENSEBUP00000013142.1"/>
    <property type="gene ID" value="ENSEBUG00000008311.1"/>
</dbReference>
<dbReference type="FunFam" id="3.30.450.20:FF:000024">
    <property type="entry name" value="VWFA and cache domain-containing protein 1"/>
    <property type="match status" value="1"/>
</dbReference>
<reference evidence="4" key="1">
    <citation type="submission" date="2025-08" db="UniProtKB">
        <authorList>
            <consortium name="Ensembl"/>
        </authorList>
    </citation>
    <scope>IDENTIFICATION</scope>
</reference>
<dbReference type="InterPro" id="IPR036465">
    <property type="entry name" value="vWFA_dom_sf"/>
</dbReference>
<dbReference type="Proteomes" id="UP000694388">
    <property type="component" value="Unplaced"/>
</dbReference>
<feature type="compositionally biased region" description="Polar residues" evidence="1">
    <location>
        <begin position="1233"/>
        <end position="1248"/>
    </location>
</feature>
<dbReference type="GO" id="GO:0005245">
    <property type="term" value="F:voltage-gated calcium channel activity"/>
    <property type="evidence" value="ECO:0007669"/>
    <property type="project" value="TreeGrafter"/>
</dbReference>
<evidence type="ECO:0000313" key="5">
    <source>
        <dbReference type="Proteomes" id="UP000694388"/>
    </source>
</evidence>
<evidence type="ECO:0000256" key="3">
    <source>
        <dbReference type="SAM" id="SignalP"/>
    </source>
</evidence>
<dbReference type="PANTHER" id="PTHR10166:SF68">
    <property type="entry name" value="VWFA AND CACHE DOMAIN-CONTAINING PROTEIN 1"/>
    <property type="match status" value="1"/>
</dbReference>
<evidence type="ECO:0000256" key="1">
    <source>
        <dbReference type="SAM" id="MobiDB-lite"/>
    </source>
</evidence>
<keyword evidence="2" id="KW-0812">Transmembrane</keyword>
<feature type="region of interest" description="Disordered" evidence="1">
    <location>
        <begin position="1219"/>
        <end position="1248"/>
    </location>
</feature>